<accession>A0A0A9DXT2</accession>
<reference evidence="1" key="1">
    <citation type="submission" date="2014-09" db="EMBL/GenBank/DDBJ databases">
        <authorList>
            <person name="Magalhaes I.L.F."/>
            <person name="Oliveira U."/>
            <person name="Santos F.R."/>
            <person name="Vidigal T.H.D.A."/>
            <person name="Brescovit A.D."/>
            <person name="Santos A.J."/>
        </authorList>
    </citation>
    <scope>NUCLEOTIDE SEQUENCE</scope>
    <source>
        <tissue evidence="1">Shoot tissue taken approximately 20 cm above the soil surface</tissue>
    </source>
</reference>
<sequence>MSPLASTSTYILTRACTISARALTVEACIFLHTSSLKYSKFKLSSPAMFLKFKSSMNVTFLHSSSRTL</sequence>
<reference evidence="1" key="2">
    <citation type="journal article" date="2015" name="Data Brief">
        <title>Shoot transcriptome of the giant reed, Arundo donax.</title>
        <authorList>
            <person name="Barrero R.A."/>
            <person name="Guerrero F.D."/>
            <person name="Moolhuijzen P."/>
            <person name="Goolsby J.A."/>
            <person name="Tidwell J."/>
            <person name="Bellgard S.E."/>
            <person name="Bellgard M.I."/>
        </authorList>
    </citation>
    <scope>NUCLEOTIDE SEQUENCE</scope>
    <source>
        <tissue evidence="1">Shoot tissue taken approximately 20 cm above the soil surface</tissue>
    </source>
</reference>
<dbReference type="AlphaFoldDB" id="A0A0A9DXT2"/>
<proteinExistence type="predicted"/>
<evidence type="ECO:0000313" key="1">
    <source>
        <dbReference type="EMBL" id="JAD90490.1"/>
    </source>
</evidence>
<name>A0A0A9DXT2_ARUDO</name>
<dbReference type="EMBL" id="GBRH01207405">
    <property type="protein sequence ID" value="JAD90490.1"/>
    <property type="molecule type" value="Transcribed_RNA"/>
</dbReference>
<organism evidence="1">
    <name type="scientific">Arundo donax</name>
    <name type="common">Giant reed</name>
    <name type="synonym">Donax arundinaceus</name>
    <dbReference type="NCBI Taxonomy" id="35708"/>
    <lineage>
        <taxon>Eukaryota</taxon>
        <taxon>Viridiplantae</taxon>
        <taxon>Streptophyta</taxon>
        <taxon>Embryophyta</taxon>
        <taxon>Tracheophyta</taxon>
        <taxon>Spermatophyta</taxon>
        <taxon>Magnoliopsida</taxon>
        <taxon>Liliopsida</taxon>
        <taxon>Poales</taxon>
        <taxon>Poaceae</taxon>
        <taxon>PACMAD clade</taxon>
        <taxon>Arundinoideae</taxon>
        <taxon>Arundineae</taxon>
        <taxon>Arundo</taxon>
    </lineage>
</organism>
<protein>
    <submittedName>
        <fullName evidence="1">Uncharacterized protein</fullName>
    </submittedName>
</protein>